<protein>
    <submittedName>
        <fullName evidence="1">Uncharacterized protein</fullName>
    </submittedName>
</protein>
<gene>
    <name evidence="1" type="ORF">FSCOSCO3_A034760</name>
</gene>
<dbReference type="AlphaFoldDB" id="A0AAV1PD68"/>
<proteinExistence type="predicted"/>
<dbReference type="Proteomes" id="UP001314229">
    <property type="component" value="Unassembled WGS sequence"/>
</dbReference>
<sequence>MPAIHAVSLNPTAVLRLIMDIRHRDACNPCRLLTPITALRSNGNLGHQDARNPCCLLTPITALCLDQNIGTRMPTTPAVPSLHPHHFNSARMFDVSDPAVYSIQPWLLA</sequence>
<comment type="caution">
    <text evidence="1">The sequence shown here is derived from an EMBL/GenBank/DDBJ whole genome shotgun (WGS) entry which is preliminary data.</text>
</comment>
<evidence type="ECO:0000313" key="2">
    <source>
        <dbReference type="Proteomes" id="UP001314229"/>
    </source>
</evidence>
<organism evidence="1 2">
    <name type="scientific">Scomber scombrus</name>
    <name type="common">Atlantic mackerel</name>
    <name type="synonym">Scomber vernalis</name>
    <dbReference type="NCBI Taxonomy" id="13677"/>
    <lineage>
        <taxon>Eukaryota</taxon>
        <taxon>Metazoa</taxon>
        <taxon>Chordata</taxon>
        <taxon>Craniata</taxon>
        <taxon>Vertebrata</taxon>
        <taxon>Euteleostomi</taxon>
        <taxon>Actinopterygii</taxon>
        <taxon>Neopterygii</taxon>
        <taxon>Teleostei</taxon>
        <taxon>Neoteleostei</taxon>
        <taxon>Acanthomorphata</taxon>
        <taxon>Pelagiaria</taxon>
        <taxon>Scombriformes</taxon>
        <taxon>Scombridae</taxon>
        <taxon>Scomber</taxon>
    </lineage>
</organism>
<name>A0AAV1PD68_SCOSC</name>
<evidence type="ECO:0000313" key="1">
    <source>
        <dbReference type="EMBL" id="CAK6968432.1"/>
    </source>
</evidence>
<dbReference type="EMBL" id="CAWUFR010000119">
    <property type="protein sequence ID" value="CAK6968432.1"/>
    <property type="molecule type" value="Genomic_DNA"/>
</dbReference>
<reference evidence="1 2" key="1">
    <citation type="submission" date="2024-01" db="EMBL/GenBank/DDBJ databases">
        <authorList>
            <person name="Alioto T."/>
            <person name="Alioto T."/>
            <person name="Gomez Garrido J."/>
        </authorList>
    </citation>
    <scope>NUCLEOTIDE SEQUENCE [LARGE SCALE GENOMIC DNA]</scope>
</reference>
<accession>A0AAV1PD68</accession>
<keyword evidence="2" id="KW-1185">Reference proteome</keyword>